<proteinExistence type="predicted"/>
<evidence type="ECO:0000313" key="3">
    <source>
        <dbReference type="Proteomes" id="UP000230046"/>
    </source>
</evidence>
<keyword evidence="1" id="KW-0812">Transmembrane</keyword>
<reference evidence="2 3" key="1">
    <citation type="submission" date="2017-11" db="EMBL/GenBank/DDBJ databases">
        <title>Genome sequencing of Prevotella intermedia KCOM 1653.</title>
        <authorList>
            <person name="Kook J.-K."/>
            <person name="Park S.-N."/>
            <person name="Lim Y.K."/>
        </authorList>
    </citation>
    <scope>NUCLEOTIDE SEQUENCE [LARGE SCALE GENOMIC DNA]</scope>
    <source>
        <strain evidence="2 3">KCOM 1653</strain>
    </source>
</reference>
<gene>
    <name evidence="2" type="ORF">CTI18_07615</name>
</gene>
<keyword evidence="1" id="KW-1133">Transmembrane helix</keyword>
<dbReference type="Proteomes" id="UP000230046">
    <property type="component" value="Unassembled WGS sequence"/>
</dbReference>
<accession>A0A2G8ICF3</accession>
<organism evidence="2 3">
    <name type="scientific">Prevotella intermedia</name>
    <dbReference type="NCBI Taxonomy" id="28131"/>
    <lineage>
        <taxon>Bacteria</taxon>
        <taxon>Pseudomonadati</taxon>
        <taxon>Bacteroidota</taxon>
        <taxon>Bacteroidia</taxon>
        <taxon>Bacteroidales</taxon>
        <taxon>Prevotellaceae</taxon>
        <taxon>Prevotella</taxon>
    </lineage>
</organism>
<protein>
    <submittedName>
        <fullName evidence="2">Uncharacterized protein</fullName>
    </submittedName>
</protein>
<keyword evidence="1" id="KW-0472">Membrane</keyword>
<evidence type="ECO:0000313" key="2">
    <source>
        <dbReference type="EMBL" id="PIK21193.1"/>
    </source>
</evidence>
<dbReference type="EMBL" id="PEKN01000001">
    <property type="protein sequence ID" value="PIK21193.1"/>
    <property type="molecule type" value="Genomic_DNA"/>
</dbReference>
<feature type="transmembrane region" description="Helical" evidence="1">
    <location>
        <begin position="32"/>
        <end position="54"/>
    </location>
</feature>
<comment type="caution">
    <text evidence="2">The sequence shown here is derived from an EMBL/GenBank/DDBJ whole genome shotgun (WGS) entry which is preliminary data.</text>
</comment>
<name>A0A2G8ICF3_PREIN</name>
<sequence>MAMLYTPLRTFSKIFCMTNKYLSLLLLSGKTFWGLSVLVKIDLNLLFLSIIGYYRSFLVKIKCLQFETENQAPG</sequence>
<dbReference type="AlphaFoldDB" id="A0A2G8ICF3"/>
<evidence type="ECO:0000256" key="1">
    <source>
        <dbReference type="SAM" id="Phobius"/>
    </source>
</evidence>